<dbReference type="InterPro" id="IPR036388">
    <property type="entry name" value="WH-like_DNA-bd_sf"/>
</dbReference>
<dbReference type="InterPro" id="IPR001034">
    <property type="entry name" value="DeoR_HTH"/>
</dbReference>
<gene>
    <name evidence="5" type="ORF">M976_00357</name>
</gene>
<dbReference type="SMART" id="SM00420">
    <property type="entry name" value="HTH_DEOR"/>
    <property type="match status" value="1"/>
</dbReference>
<dbReference type="Gene3D" id="3.40.50.1360">
    <property type="match status" value="1"/>
</dbReference>
<sequence>MSNTDAATDKRVTGTSERREHIIQRLRQQGSVQVNDLSSFFGVSTVTIRNDLAFLEKQGVAVRAYGGALVCDSGTAAVEPTVEDKSSLNTSLKRSIARVAADLIKPGHRVILDSGTTTYEIARHLRNHKEVIAMTNGLNVANALLEAEGVELLMTGGHLRRQSLSFYGDQADQSLQNYHFDMLFLGVDAIDLERGVSTHNEDEARLNRRMCEVAERVIVVTDSTKFNRSSLHKIIDTQRIHMVITDAGIPEESLKGLRKGGIEVVLVGDV</sequence>
<dbReference type="PROSITE" id="PS51000">
    <property type="entry name" value="HTH_DEOR_2"/>
    <property type="match status" value="1"/>
</dbReference>
<dbReference type="Pfam" id="PF08220">
    <property type="entry name" value="HTH_DeoR"/>
    <property type="match status" value="1"/>
</dbReference>
<keyword evidence="6" id="KW-1185">Reference proteome</keyword>
<dbReference type="Proteomes" id="UP000078407">
    <property type="component" value="Unassembled WGS sequence"/>
</dbReference>
<dbReference type="Gene3D" id="1.10.10.10">
    <property type="entry name" value="Winged helix-like DNA-binding domain superfamily/Winged helix DNA-binding domain"/>
    <property type="match status" value="1"/>
</dbReference>
<evidence type="ECO:0000313" key="5">
    <source>
        <dbReference type="EMBL" id="OAT33079.1"/>
    </source>
</evidence>
<keyword evidence="1" id="KW-0805">Transcription regulation</keyword>
<dbReference type="SUPFAM" id="SSF46785">
    <property type="entry name" value="Winged helix' DNA-binding domain"/>
    <property type="match status" value="1"/>
</dbReference>
<dbReference type="NCBIfam" id="NF007316">
    <property type="entry name" value="PRK09802.1"/>
    <property type="match status" value="1"/>
</dbReference>
<dbReference type="PANTHER" id="PTHR30363">
    <property type="entry name" value="HTH-TYPE TRANSCRIPTIONAL REGULATOR SRLR-RELATED"/>
    <property type="match status" value="1"/>
</dbReference>
<feature type="domain" description="HTH deoR-type" evidence="4">
    <location>
        <begin position="15"/>
        <end position="70"/>
    </location>
</feature>
<comment type="caution">
    <text evidence="5">The sequence shown here is derived from an EMBL/GenBank/DDBJ whole genome shotgun (WGS) entry which is preliminary data.</text>
</comment>
<dbReference type="InterPro" id="IPR018356">
    <property type="entry name" value="Tscrpt_reg_HTH_DeoR_CS"/>
</dbReference>
<dbReference type="PROSITE" id="PS00894">
    <property type="entry name" value="HTH_DEOR_1"/>
    <property type="match status" value="1"/>
</dbReference>
<dbReference type="InterPro" id="IPR050313">
    <property type="entry name" value="Carb_Metab_HTH_regulators"/>
</dbReference>
<evidence type="ECO:0000256" key="1">
    <source>
        <dbReference type="ARBA" id="ARBA00023015"/>
    </source>
</evidence>
<name>A0ABX2WDP1_9ENTR</name>
<dbReference type="NCBIfam" id="NF040755">
    <property type="entry name" value="AgaR"/>
    <property type="match status" value="1"/>
</dbReference>
<dbReference type="SUPFAM" id="SSF100950">
    <property type="entry name" value="NagB/RpiA/CoA transferase-like"/>
    <property type="match status" value="1"/>
</dbReference>
<dbReference type="SMART" id="SM01134">
    <property type="entry name" value="DeoRC"/>
    <property type="match status" value="1"/>
</dbReference>
<dbReference type="InterPro" id="IPR047779">
    <property type="entry name" value="AgaR-like"/>
</dbReference>
<evidence type="ECO:0000256" key="3">
    <source>
        <dbReference type="ARBA" id="ARBA00023163"/>
    </source>
</evidence>
<accession>A0ABX2WDP1</accession>
<evidence type="ECO:0000259" key="4">
    <source>
        <dbReference type="PROSITE" id="PS51000"/>
    </source>
</evidence>
<dbReference type="RefSeq" id="WP_064540462.1">
    <property type="nucleotide sequence ID" value="NZ_LXEQ01000003.1"/>
</dbReference>
<keyword evidence="2" id="KW-0238">DNA-binding</keyword>
<dbReference type="InterPro" id="IPR036390">
    <property type="entry name" value="WH_DNA-bd_sf"/>
</dbReference>
<evidence type="ECO:0000313" key="6">
    <source>
        <dbReference type="Proteomes" id="UP000078407"/>
    </source>
</evidence>
<keyword evidence="3" id="KW-0804">Transcription</keyword>
<dbReference type="InterPro" id="IPR037171">
    <property type="entry name" value="NagB/RpiA_transferase-like"/>
</dbReference>
<reference evidence="5 6" key="1">
    <citation type="submission" date="2016-04" db="EMBL/GenBank/DDBJ databases">
        <title>ATOL: Assembling a taxonomically balanced genome-scale reconstruction of the evolutionary history of the Enterobacteriaceae.</title>
        <authorList>
            <person name="Plunkett G.III."/>
            <person name="Neeno-Eckwall E.C."/>
            <person name="Glasner J.D."/>
            <person name="Perna N.T."/>
        </authorList>
    </citation>
    <scope>NUCLEOTIDE SEQUENCE [LARGE SCALE GENOMIC DNA]</scope>
    <source>
        <strain evidence="5 6">ATCC 51602</strain>
    </source>
</reference>
<dbReference type="PANTHER" id="PTHR30363:SF44">
    <property type="entry name" value="AGA OPERON TRANSCRIPTIONAL REPRESSOR-RELATED"/>
    <property type="match status" value="1"/>
</dbReference>
<protein>
    <submittedName>
        <fullName evidence="5">Transcriptional repressor</fullName>
    </submittedName>
</protein>
<proteinExistence type="predicted"/>
<dbReference type="Pfam" id="PF00455">
    <property type="entry name" value="DeoRC"/>
    <property type="match status" value="1"/>
</dbReference>
<organism evidence="5 6">
    <name type="scientific">Buttiauxella ferragutiae ATCC 51602</name>
    <dbReference type="NCBI Taxonomy" id="1354252"/>
    <lineage>
        <taxon>Bacteria</taxon>
        <taxon>Pseudomonadati</taxon>
        <taxon>Pseudomonadota</taxon>
        <taxon>Gammaproteobacteria</taxon>
        <taxon>Enterobacterales</taxon>
        <taxon>Enterobacteriaceae</taxon>
        <taxon>Buttiauxella</taxon>
    </lineage>
</organism>
<dbReference type="InterPro" id="IPR014036">
    <property type="entry name" value="DeoR-like_C"/>
</dbReference>
<evidence type="ECO:0000256" key="2">
    <source>
        <dbReference type="ARBA" id="ARBA00023125"/>
    </source>
</evidence>
<dbReference type="EMBL" id="LXEQ01000003">
    <property type="protein sequence ID" value="OAT33079.1"/>
    <property type="molecule type" value="Genomic_DNA"/>
</dbReference>